<name>A0A9P8N2S9_9HYPO</name>
<sequence length="765" mass="85242">MFLAEFEGASDVSTAGLDQFHAWQREDHCATLDTTRAGQAGISFGDGPRIVSVGATAIRTAFGPVDFHVLPTKTPFLLSLADMDRLGLFFNNQTNEVVRDDIRVPAVRKWGHAWFHLARLHRLLRCAGHDDIDEQFTLRDDREFNFEITADVVQIGGKPVLHTPTKAPDFMRHDAGTNFAAEEFQKRKAHGPLRRAYDILQAELGESRSPDALLQMAVKAVNDTAGPDGLVPTLLVFGAYPRINHDSPPSPPMIKRAEAIRKAMAALHRAAAARQSEVLVWREADGWTGPWIVIGNNGHEITINHVNGPHHNPTTTRSRPRRVDPNAPLTPIKMMPCPVLLPEQRRRGRPKGSKNKPKTGVANLSKKEVNHYDHASDTQEINNLIAQGVFEFIRFDPVAHKAKDSLKHACGISARYPQTPSSMSSFLYGIAESGLHWFVTYYRHHPAGFGMVAMQTDDTLLLASPEFAAAEEREIQKAKLRSKPRSQLSAATPLEFNGCTLLAEKDDLIIQQKGQGQKLATIFLSSTDRAQQYAQQRARGAYIASICQPEATFDYSVAAQVQQPEAPDYKTLNKRIQWQTDNLQRGLRYVPLAFSTAKLMVFTDGSFANNKDLSSQLGFVIVLANEEQSPADFTIRGNVLHWSSTKSKRVTRSVLASEIYGMVNGFDMAIVIATTLQAIVKQLDLPPTPLIVCTDSYSLYECLVKLGTTKEKRLMIDIMALRQSYEQREMAEIPPNRALERLIETNRLTIRVEGYVQRPVTADTT</sequence>
<dbReference type="AlphaFoldDB" id="A0A9P8N2S9"/>
<dbReference type="EMBL" id="JAIZPD010000003">
    <property type="protein sequence ID" value="KAH0965835.1"/>
    <property type="molecule type" value="Genomic_DNA"/>
</dbReference>
<evidence type="ECO:0000256" key="1">
    <source>
        <dbReference type="SAM" id="MobiDB-lite"/>
    </source>
</evidence>
<evidence type="ECO:0000313" key="3">
    <source>
        <dbReference type="Proteomes" id="UP000824596"/>
    </source>
</evidence>
<feature type="region of interest" description="Disordered" evidence="1">
    <location>
        <begin position="309"/>
        <end position="329"/>
    </location>
</feature>
<accession>A0A9P8N2S9</accession>
<dbReference type="GeneID" id="68352980"/>
<dbReference type="RefSeq" id="XP_044723348.1">
    <property type="nucleotide sequence ID" value="XM_044862322.1"/>
</dbReference>
<reference evidence="2" key="1">
    <citation type="submission" date="2021-09" db="EMBL/GenBank/DDBJ databases">
        <title>A high-quality genome of the endoparasitic fungus Hirsutella rhossiliensis with a comparison of Hirsutella genomes reveals transposable elements contributing to genome size variation.</title>
        <authorList>
            <person name="Lin R."/>
            <person name="Jiao Y."/>
            <person name="Sun X."/>
            <person name="Ling J."/>
            <person name="Xie B."/>
            <person name="Cheng X."/>
        </authorList>
    </citation>
    <scope>NUCLEOTIDE SEQUENCE</scope>
    <source>
        <strain evidence="2">HR02</strain>
    </source>
</reference>
<feature type="compositionally biased region" description="Basic residues" evidence="1">
    <location>
        <begin position="346"/>
        <end position="357"/>
    </location>
</feature>
<feature type="region of interest" description="Disordered" evidence="1">
    <location>
        <begin position="341"/>
        <end position="362"/>
    </location>
</feature>
<dbReference type="Proteomes" id="UP000824596">
    <property type="component" value="Unassembled WGS sequence"/>
</dbReference>
<proteinExistence type="predicted"/>
<dbReference type="OrthoDB" id="4948765at2759"/>
<protein>
    <submittedName>
        <fullName evidence="2">Polyprotein</fullName>
    </submittedName>
</protein>
<gene>
    <name evidence="2" type="ORF">HRG_03851</name>
</gene>
<comment type="caution">
    <text evidence="2">The sequence shown here is derived from an EMBL/GenBank/DDBJ whole genome shotgun (WGS) entry which is preliminary data.</text>
</comment>
<organism evidence="2 3">
    <name type="scientific">Hirsutella rhossiliensis</name>
    <dbReference type="NCBI Taxonomy" id="111463"/>
    <lineage>
        <taxon>Eukaryota</taxon>
        <taxon>Fungi</taxon>
        <taxon>Dikarya</taxon>
        <taxon>Ascomycota</taxon>
        <taxon>Pezizomycotina</taxon>
        <taxon>Sordariomycetes</taxon>
        <taxon>Hypocreomycetidae</taxon>
        <taxon>Hypocreales</taxon>
        <taxon>Ophiocordycipitaceae</taxon>
        <taxon>Hirsutella</taxon>
    </lineage>
</organism>
<evidence type="ECO:0000313" key="2">
    <source>
        <dbReference type="EMBL" id="KAH0965835.1"/>
    </source>
</evidence>
<keyword evidence="3" id="KW-1185">Reference proteome</keyword>